<keyword evidence="3" id="KW-1003">Cell membrane</keyword>
<reference evidence="8 9" key="1">
    <citation type="submission" date="2023-07" db="EMBL/GenBank/DDBJ databases">
        <title>Sorghum-associated microbial communities from plants grown in Nebraska, USA.</title>
        <authorList>
            <person name="Schachtman D."/>
        </authorList>
    </citation>
    <scope>NUCLEOTIDE SEQUENCE [LARGE SCALE GENOMIC DNA]</scope>
    <source>
        <strain evidence="8 9">4138</strain>
    </source>
</reference>
<evidence type="ECO:0000313" key="8">
    <source>
        <dbReference type="EMBL" id="MDR7122362.1"/>
    </source>
</evidence>
<evidence type="ECO:0000256" key="6">
    <source>
        <dbReference type="ARBA" id="ARBA00023136"/>
    </source>
</evidence>
<evidence type="ECO:0000313" key="9">
    <source>
        <dbReference type="Proteomes" id="UP001257909"/>
    </source>
</evidence>
<dbReference type="Proteomes" id="UP001257909">
    <property type="component" value="Unassembled WGS sequence"/>
</dbReference>
<protein>
    <submittedName>
        <fullName evidence="8">Simple sugar transport system permease protein</fullName>
    </submittedName>
</protein>
<comment type="subcellular location">
    <subcellularLocation>
        <location evidence="1">Cell inner membrane</location>
        <topology evidence="1">Multi-pass membrane protein</topology>
    </subcellularLocation>
</comment>
<gene>
    <name evidence="8" type="ORF">J2W69_003321</name>
</gene>
<name>A0ABU1W354_9GAMM</name>
<keyword evidence="8" id="KW-0762">Sugar transport</keyword>
<evidence type="ECO:0000256" key="3">
    <source>
        <dbReference type="ARBA" id="ARBA00022475"/>
    </source>
</evidence>
<dbReference type="NCBIfam" id="NF008630">
    <property type="entry name" value="PRK11618.1"/>
    <property type="match status" value="1"/>
</dbReference>
<keyword evidence="6 7" id="KW-0472">Membrane</keyword>
<feature type="transmembrane region" description="Helical" evidence="7">
    <location>
        <begin position="264"/>
        <end position="284"/>
    </location>
</feature>
<dbReference type="PANTHER" id="PTHR32196">
    <property type="entry name" value="ABC TRANSPORTER PERMEASE PROTEIN YPHD-RELATED-RELATED"/>
    <property type="match status" value="1"/>
</dbReference>
<comment type="similarity">
    <text evidence="2">Belongs to the binding-protein-dependent transport system permease family. AraH/RbsC subfamily.</text>
</comment>
<feature type="transmembrane region" description="Helical" evidence="7">
    <location>
        <begin position="116"/>
        <end position="135"/>
    </location>
</feature>
<feature type="transmembrane region" description="Helical" evidence="7">
    <location>
        <begin position="64"/>
        <end position="83"/>
    </location>
</feature>
<feature type="transmembrane region" description="Helical" evidence="7">
    <location>
        <begin position="39"/>
        <end position="57"/>
    </location>
</feature>
<feature type="transmembrane region" description="Helical" evidence="7">
    <location>
        <begin position="290"/>
        <end position="311"/>
    </location>
</feature>
<dbReference type="PANTHER" id="PTHR32196:SF63">
    <property type="entry name" value="INNER MEMBRANE ABC TRANSPORTER PERMEASE PROTEIN YJFF"/>
    <property type="match status" value="1"/>
</dbReference>
<feature type="transmembrane region" description="Helical" evidence="7">
    <location>
        <begin position="161"/>
        <end position="179"/>
    </location>
</feature>
<dbReference type="InterPro" id="IPR001851">
    <property type="entry name" value="ABC_transp_permease"/>
</dbReference>
<evidence type="ECO:0000256" key="2">
    <source>
        <dbReference type="ARBA" id="ARBA00007942"/>
    </source>
</evidence>
<keyword evidence="9" id="KW-1185">Reference proteome</keyword>
<dbReference type="EMBL" id="JAVDWR010000015">
    <property type="protein sequence ID" value="MDR7122362.1"/>
    <property type="molecule type" value="Genomic_DNA"/>
</dbReference>
<sequence length="328" mass="34547">MSRTYLPLWITFALVLLMFGAGASQFDGFTSLRVVTNLISDNAFLLVTALGMTLVILSGGIDLSVGSVIALSGVAAALLIGPYQWHPLLAFALIVPCAALFGAGMGALIQYYQLQPFIVTLAGMFLARGVATLLSEESVAIEHPFYDAVAEFGLELPDGGWLGATSLLTIALVLLMLVLTHYSRFGSYVYALGGNSQSAQLMGVPVARTTILLYASSSMLAAMAGIIFSFYTYSGYALSAVGVELDAIAAVVIGGTLLTGGSGFIIGTVLGVLLMGLIQTYINFDGSLSSWWSKIVIGGLLFFFIALQKLLSKDLFSKKWQSKAGGKA</sequence>
<feature type="transmembrane region" description="Helical" evidence="7">
    <location>
        <begin position="89"/>
        <end position="109"/>
    </location>
</feature>
<evidence type="ECO:0000256" key="7">
    <source>
        <dbReference type="SAM" id="Phobius"/>
    </source>
</evidence>
<comment type="caution">
    <text evidence="8">The sequence shown here is derived from an EMBL/GenBank/DDBJ whole genome shotgun (WGS) entry which is preliminary data.</text>
</comment>
<evidence type="ECO:0000256" key="5">
    <source>
        <dbReference type="ARBA" id="ARBA00022989"/>
    </source>
</evidence>
<evidence type="ECO:0000256" key="4">
    <source>
        <dbReference type="ARBA" id="ARBA00022692"/>
    </source>
</evidence>
<keyword evidence="5 7" id="KW-1133">Transmembrane helix</keyword>
<keyword evidence="8" id="KW-0813">Transport</keyword>
<keyword evidence="4 7" id="KW-0812">Transmembrane</keyword>
<proteinExistence type="inferred from homology"/>
<evidence type="ECO:0000256" key="1">
    <source>
        <dbReference type="ARBA" id="ARBA00004429"/>
    </source>
</evidence>
<organism evidence="8 9">
    <name type="scientific">Rheinheimera soli</name>
    <dbReference type="NCBI Taxonomy" id="443616"/>
    <lineage>
        <taxon>Bacteria</taxon>
        <taxon>Pseudomonadati</taxon>
        <taxon>Pseudomonadota</taxon>
        <taxon>Gammaproteobacteria</taxon>
        <taxon>Chromatiales</taxon>
        <taxon>Chromatiaceae</taxon>
        <taxon>Rheinheimera</taxon>
    </lineage>
</organism>
<feature type="transmembrane region" description="Helical" evidence="7">
    <location>
        <begin position="211"/>
        <end position="231"/>
    </location>
</feature>
<dbReference type="RefSeq" id="WP_310280554.1">
    <property type="nucleotide sequence ID" value="NZ_JAVDWR010000015.1"/>
</dbReference>
<accession>A0ABU1W354</accession>
<dbReference type="CDD" id="cd06579">
    <property type="entry name" value="TM_PBP1_transp_AraH_like"/>
    <property type="match status" value="1"/>
</dbReference>
<dbReference type="Pfam" id="PF02653">
    <property type="entry name" value="BPD_transp_2"/>
    <property type="match status" value="1"/>
</dbReference>